<evidence type="ECO:0000313" key="3">
    <source>
        <dbReference type="Proteomes" id="UP000261166"/>
    </source>
</evidence>
<protein>
    <submittedName>
        <fullName evidence="2">Uncharacterized protein</fullName>
    </submittedName>
</protein>
<dbReference type="Proteomes" id="UP000261166">
    <property type="component" value="Unassembled WGS sequence"/>
</dbReference>
<name>A0A3E3J2H5_9FIRM</name>
<proteinExistence type="predicted"/>
<evidence type="ECO:0000256" key="1">
    <source>
        <dbReference type="SAM" id="MobiDB-lite"/>
    </source>
</evidence>
<dbReference type="EMBL" id="QVLU01000003">
    <property type="protein sequence ID" value="RGE73502.1"/>
    <property type="molecule type" value="Genomic_DNA"/>
</dbReference>
<reference evidence="2 3" key="1">
    <citation type="submission" date="2018-08" db="EMBL/GenBank/DDBJ databases">
        <title>A genome reference for cultivated species of the human gut microbiota.</title>
        <authorList>
            <person name="Zou Y."/>
            <person name="Xue W."/>
            <person name="Luo G."/>
        </authorList>
    </citation>
    <scope>NUCLEOTIDE SEQUENCE [LARGE SCALE GENOMIC DNA]</scope>
    <source>
        <strain evidence="2 3">AF26-4BH</strain>
    </source>
</reference>
<gene>
    <name evidence="2" type="ORF">DWY69_04815</name>
</gene>
<evidence type="ECO:0000313" key="2">
    <source>
        <dbReference type="EMBL" id="RGE73502.1"/>
    </source>
</evidence>
<accession>A0A3E3J2H5</accession>
<organism evidence="2 3">
    <name type="scientific">Eisenbergiella massiliensis</name>
    <dbReference type="NCBI Taxonomy" id="1720294"/>
    <lineage>
        <taxon>Bacteria</taxon>
        <taxon>Bacillati</taxon>
        <taxon>Bacillota</taxon>
        <taxon>Clostridia</taxon>
        <taxon>Lachnospirales</taxon>
        <taxon>Lachnospiraceae</taxon>
        <taxon>Eisenbergiella</taxon>
    </lineage>
</organism>
<feature type="region of interest" description="Disordered" evidence="1">
    <location>
        <begin position="1"/>
        <end position="22"/>
    </location>
</feature>
<dbReference type="AlphaFoldDB" id="A0A3E3J2H5"/>
<sequence length="85" mass="9290">MDARRRTALRPQQAAARGGSSPGRAVCLHFGAFFLGMVCYTKGDYGQAVFLVHNFLKDKYSVPCSGGFDCCADEGKEDEDENFSD</sequence>
<comment type="caution">
    <text evidence="2">The sequence shown here is derived from an EMBL/GenBank/DDBJ whole genome shotgun (WGS) entry which is preliminary data.</text>
</comment>